<feature type="transmembrane region" description="Helical" evidence="7">
    <location>
        <begin position="167"/>
        <end position="187"/>
    </location>
</feature>
<dbReference type="STRING" id="5364.A0A5C3NE47"/>
<feature type="transmembrane region" description="Helical" evidence="7">
    <location>
        <begin position="374"/>
        <end position="398"/>
    </location>
</feature>
<evidence type="ECO:0000313" key="9">
    <source>
        <dbReference type="Proteomes" id="UP000305948"/>
    </source>
</evidence>
<keyword evidence="5 7" id="KW-0472">Membrane</keyword>
<feature type="transmembrane region" description="Helical" evidence="7">
    <location>
        <begin position="445"/>
        <end position="466"/>
    </location>
</feature>
<accession>A0A5C3NE47</accession>
<dbReference type="PANTHER" id="PTHR45649">
    <property type="entry name" value="AMINO-ACID PERMEASE BAT1"/>
    <property type="match status" value="1"/>
</dbReference>
<comment type="subcellular location">
    <subcellularLocation>
        <location evidence="1">Membrane</location>
        <topology evidence="1">Multi-pass membrane protein</topology>
    </subcellularLocation>
</comment>
<organism evidence="8 9">
    <name type="scientific">Heliocybe sulcata</name>
    <dbReference type="NCBI Taxonomy" id="5364"/>
    <lineage>
        <taxon>Eukaryota</taxon>
        <taxon>Fungi</taxon>
        <taxon>Dikarya</taxon>
        <taxon>Basidiomycota</taxon>
        <taxon>Agaricomycotina</taxon>
        <taxon>Agaricomycetes</taxon>
        <taxon>Gloeophyllales</taxon>
        <taxon>Gloeophyllaceae</taxon>
        <taxon>Heliocybe</taxon>
    </lineage>
</organism>
<proteinExistence type="predicted"/>
<feature type="transmembrane region" description="Helical" evidence="7">
    <location>
        <begin position="274"/>
        <end position="299"/>
    </location>
</feature>
<reference evidence="8 9" key="1">
    <citation type="journal article" date="2019" name="Nat. Ecol. Evol.">
        <title>Megaphylogeny resolves global patterns of mushroom evolution.</title>
        <authorList>
            <person name="Varga T."/>
            <person name="Krizsan K."/>
            <person name="Foldi C."/>
            <person name="Dima B."/>
            <person name="Sanchez-Garcia M."/>
            <person name="Sanchez-Ramirez S."/>
            <person name="Szollosi G.J."/>
            <person name="Szarkandi J.G."/>
            <person name="Papp V."/>
            <person name="Albert L."/>
            <person name="Andreopoulos W."/>
            <person name="Angelini C."/>
            <person name="Antonin V."/>
            <person name="Barry K.W."/>
            <person name="Bougher N.L."/>
            <person name="Buchanan P."/>
            <person name="Buyck B."/>
            <person name="Bense V."/>
            <person name="Catcheside P."/>
            <person name="Chovatia M."/>
            <person name="Cooper J."/>
            <person name="Damon W."/>
            <person name="Desjardin D."/>
            <person name="Finy P."/>
            <person name="Geml J."/>
            <person name="Haridas S."/>
            <person name="Hughes K."/>
            <person name="Justo A."/>
            <person name="Karasinski D."/>
            <person name="Kautmanova I."/>
            <person name="Kiss B."/>
            <person name="Kocsube S."/>
            <person name="Kotiranta H."/>
            <person name="LaButti K.M."/>
            <person name="Lechner B.E."/>
            <person name="Liimatainen K."/>
            <person name="Lipzen A."/>
            <person name="Lukacs Z."/>
            <person name="Mihaltcheva S."/>
            <person name="Morgado L.N."/>
            <person name="Niskanen T."/>
            <person name="Noordeloos M.E."/>
            <person name="Ohm R.A."/>
            <person name="Ortiz-Santana B."/>
            <person name="Ovrebo C."/>
            <person name="Racz N."/>
            <person name="Riley R."/>
            <person name="Savchenko A."/>
            <person name="Shiryaev A."/>
            <person name="Soop K."/>
            <person name="Spirin V."/>
            <person name="Szebenyi C."/>
            <person name="Tomsovsky M."/>
            <person name="Tulloss R.E."/>
            <person name="Uehling J."/>
            <person name="Grigoriev I.V."/>
            <person name="Vagvolgyi C."/>
            <person name="Papp T."/>
            <person name="Martin F.M."/>
            <person name="Miettinen O."/>
            <person name="Hibbett D.S."/>
            <person name="Nagy L.G."/>
        </authorList>
    </citation>
    <scope>NUCLEOTIDE SEQUENCE [LARGE SCALE GENOMIC DNA]</scope>
    <source>
        <strain evidence="8 9">OMC1185</strain>
    </source>
</reference>
<feature type="transmembrane region" description="Helical" evidence="7">
    <location>
        <begin position="199"/>
        <end position="217"/>
    </location>
</feature>
<dbReference type="GO" id="GO:0022857">
    <property type="term" value="F:transmembrane transporter activity"/>
    <property type="evidence" value="ECO:0007669"/>
    <property type="project" value="InterPro"/>
</dbReference>
<dbReference type="PIRSF" id="PIRSF006060">
    <property type="entry name" value="AA_transporter"/>
    <property type="match status" value="1"/>
</dbReference>
<feature type="transmembrane region" description="Helical" evidence="7">
    <location>
        <begin position="478"/>
        <end position="497"/>
    </location>
</feature>
<keyword evidence="4 7" id="KW-1133">Transmembrane helix</keyword>
<dbReference type="InterPro" id="IPR002293">
    <property type="entry name" value="AA/rel_permease1"/>
</dbReference>
<evidence type="ECO:0000256" key="7">
    <source>
        <dbReference type="SAM" id="Phobius"/>
    </source>
</evidence>
<sequence>MKTPDETVTVQPVTLTENGRKNGDDALLESLGYKQEFKREFTPLELFGVVFSILGVVPSIASVLVYAIPNGGPVSMIWGWAVCTFFLFMMALAMAELGSAAPTSGGLYYWTFKFSSPGWRHLLCWIVGYANTIGNIGAVASVAWGCAVQIMAAASIGSNLRFSPTTGQTYGCFCAVAFVMAVICSSATKVIARLQTPYTVLNVLVILGIVIALPAATPSEFMNSAEYVFGNFTNLTTWPSGFAFVLSFLAPLWTIGAFDSCVHISEEASNASVAVPWAIVLANMIAAVLGWGVTVAIVFCMGTDLETIVSSPIGQPLATIFFNSFGKKGTLVIWAIIVALQFLMGTSILTVASRQSFAFARDGALPLSRILYHINPYTLTPVNCVWFTTSAALLLGLLAFAGSAAIGAVFTLCVTANYLAFCIPITARFAFHNDFKPGPFTLGRWGLPVAAIAVSWMCFCMVIFQFPTDPNPPVADMNYTVVVLGGVMTLCLVYYYFPRYGGVHWFEGPVSNLESDARGKPDETSSRSSGDSGGQEEKGQ</sequence>
<feature type="region of interest" description="Disordered" evidence="6">
    <location>
        <begin position="514"/>
        <end position="540"/>
    </location>
</feature>
<gene>
    <name evidence="8" type="ORF">OE88DRAFT_1004007</name>
</gene>
<feature type="transmembrane region" description="Helical" evidence="7">
    <location>
        <begin position="122"/>
        <end position="155"/>
    </location>
</feature>
<feature type="transmembrane region" description="Helical" evidence="7">
    <location>
        <begin position="44"/>
        <end position="65"/>
    </location>
</feature>
<evidence type="ECO:0000313" key="8">
    <source>
        <dbReference type="EMBL" id="TFK55157.1"/>
    </source>
</evidence>
<feature type="compositionally biased region" description="Basic and acidic residues" evidence="6">
    <location>
        <begin position="515"/>
        <end position="525"/>
    </location>
</feature>
<keyword evidence="3 7" id="KW-0812">Transmembrane</keyword>
<dbReference type="EMBL" id="ML213505">
    <property type="protein sequence ID" value="TFK55157.1"/>
    <property type="molecule type" value="Genomic_DNA"/>
</dbReference>
<feature type="transmembrane region" description="Helical" evidence="7">
    <location>
        <begin position="331"/>
        <end position="353"/>
    </location>
</feature>
<dbReference type="Pfam" id="PF13520">
    <property type="entry name" value="AA_permease_2"/>
    <property type="match status" value="1"/>
</dbReference>
<evidence type="ECO:0000256" key="4">
    <source>
        <dbReference type="ARBA" id="ARBA00022989"/>
    </source>
</evidence>
<keyword evidence="9" id="KW-1185">Reference proteome</keyword>
<dbReference type="Gene3D" id="1.20.1740.10">
    <property type="entry name" value="Amino acid/polyamine transporter I"/>
    <property type="match status" value="1"/>
</dbReference>
<evidence type="ECO:0000256" key="1">
    <source>
        <dbReference type="ARBA" id="ARBA00004141"/>
    </source>
</evidence>
<evidence type="ECO:0000256" key="2">
    <source>
        <dbReference type="ARBA" id="ARBA00022448"/>
    </source>
</evidence>
<dbReference type="Proteomes" id="UP000305948">
    <property type="component" value="Unassembled WGS sequence"/>
</dbReference>
<dbReference type="InterPro" id="IPR004840">
    <property type="entry name" value="Amino_acid_permease_CS"/>
</dbReference>
<protein>
    <submittedName>
        <fullName evidence="8">APC amino acid permease</fullName>
    </submittedName>
</protein>
<feature type="transmembrane region" description="Helical" evidence="7">
    <location>
        <begin position="77"/>
        <end position="110"/>
    </location>
</feature>
<dbReference type="GO" id="GO:0006865">
    <property type="term" value="P:amino acid transport"/>
    <property type="evidence" value="ECO:0007669"/>
    <property type="project" value="InterPro"/>
</dbReference>
<dbReference type="PROSITE" id="PS00218">
    <property type="entry name" value="AMINO_ACID_PERMEASE_1"/>
    <property type="match status" value="1"/>
</dbReference>
<evidence type="ECO:0000256" key="3">
    <source>
        <dbReference type="ARBA" id="ARBA00022692"/>
    </source>
</evidence>
<dbReference type="OrthoDB" id="4476201at2759"/>
<dbReference type="AlphaFoldDB" id="A0A5C3NE47"/>
<name>A0A5C3NE47_9AGAM</name>
<evidence type="ECO:0000256" key="6">
    <source>
        <dbReference type="SAM" id="MobiDB-lite"/>
    </source>
</evidence>
<keyword evidence="2" id="KW-0813">Transport</keyword>
<evidence type="ECO:0000256" key="5">
    <source>
        <dbReference type="ARBA" id="ARBA00023136"/>
    </source>
</evidence>
<feature type="transmembrane region" description="Helical" evidence="7">
    <location>
        <begin position="404"/>
        <end position="425"/>
    </location>
</feature>
<feature type="transmembrane region" description="Helical" evidence="7">
    <location>
        <begin position="237"/>
        <end position="262"/>
    </location>
</feature>
<dbReference type="GO" id="GO:0016020">
    <property type="term" value="C:membrane"/>
    <property type="evidence" value="ECO:0007669"/>
    <property type="project" value="UniProtKB-SubCell"/>
</dbReference>
<dbReference type="PANTHER" id="PTHR45649:SF6">
    <property type="entry name" value="GABA-SPECIFIC PERMEASE"/>
    <property type="match status" value="1"/>
</dbReference>